<evidence type="ECO:0000256" key="4">
    <source>
        <dbReference type="SAM" id="Phobius"/>
    </source>
</evidence>
<dbReference type="Gene3D" id="2.120.10.80">
    <property type="entry name" value="Kelch-type beta propeller"/>
    <property type="match status" value="2"/>
</dbReference>
<dbReference type="STRING" id="215637.A0A4Q0A434"/>
<keyword evidence="4" id="KW-0472">Membrane</keyword>
<sequence>MHTRFAQSPLGYFGGLSLLVLVPQAVALNNFTISNFTSVFLENRITTFSGVNSPEPPNLTYINWSYSLDLSESVQTNKPTWENDAVSRVGAPQVQSAAAVAVTVPSGPSVFLYGGDCRPTDVGNSSLFIYSWKDQDWSRPTVSIPRRYSPSAVWAPKYNRIVYFGGSRVTDKCGSTYEATDDLVFMDPVSLSISTSSVTDSRPTPRFGHRAVMLDDDRMAIIGGYGNVRTAANRVYVYHLGLDRWAYQDLDGIDFSNFINFSAVVRNGKVIMVGGYLNAPSDSFSRGISVLDTTANPWTFSTVDNKDLAYGRISGGLTLVGNYLFVYFGYPEANKFDQLVILDADSLNSVDIYSPDQAGTIVDTSLMVKSPTALGASGSDSSSASLSVGAIVGIAVGGGVLLIILGAFVWWFFFRRIDGGKTRFGQLRRKPSGLGMLDRMGLWKDGQPNHFGAYGGRKSSENRFTLETHDDNTKVGSPTGTNVSNHASTGRPATPLRNDSYEPNLGNMMVQTVLVPRPNLKVVNHEDLEESG</sequence>
<feature type="compositionally biased region" description="Polar residues" evidence="3">
    <location>
        <begin position="474"/>
        <end position="488"/>
    </location>
</feature>
<reference evidence="7" key="1">
    <citation type="journal article" date="2018" name="Nat. Microbiol.">
        <title>Leveraging single-cell genomics to expand the fungal tree of life.</title>
        <authorList>
            <person name="Ahrendt S.R."/>
            <person name="Quandt C.A."/>
            <person name="Ciobanu D."/>
            <person name="Clum A."/>
            <person name="Salamov A."/>
            <person name="Andreopoulos B."/>
            <person name="Cheng J.F."/>
            <person name="Woyke T."/>
            <person name="Pelin A."/>
            <person name="Henrissat B."/>
            <person name="Reynolds N.K."/>
            <person name="Benny G.L."/>
            <person name="Smith M.E."/>
            <person name="James T.Y."/>
            <person name="Grigoriev I.V."/>
        </authorList>
    </citation>
    <scope>NUCLEOTIDE SEQUENCE [LARGE SCALE GENOMIC DNA]</scope>
    <source>
        <strain evidence="7">RSA 468</strain>
    </source>
</reference>
<dbReference type="PANTHER" id="PTHR46093:SF18">
    <property type="entry name" value="FIBRONECTIN TYPE-III DOMAIN-CONTAINING PROTEIN"/>
    <property type="match status" value="1"/>
</dbReference>
<name>A0A4Q0A434_9FUNG</name>
<dbReference type="Proteomes" id="UP000268162">
    <property type="component" value="Unassembled WGS sequence"/>
</dbReference>
<evidence type="ECO:0000256" key="3">
    <source>
        <dbReference type="SAM" id="MobiDB-lite"/>
    </source>
</evidence>
<keyword evidence="7" id="KW-1185">Reference proteome</keyword>
<dbReference type="SUPFAM" id="SSF117281">
    <property type="entry name" value="Kelch motif"/>
    <property type="match status" value="1"/>
</dbReference>
<evidence type="ECO:0000256" key="5">
    <source>
        <dbReference type="SAM" id="SignalP"/>
    </source>
</evidence>
<feature type="transmembrane region" description="Helical" evidence="4">
    <location>
        <begin position="386"/>
        <end position="413"/>
    </location>
</feature>
<dbReference type="AlphaFoldDB" id="A0A4Q0A434"/>
<organism evidence="6 7">
    <name type="scientific">Dimargaris cristalligena</name>
    <dbReference type="NCBI Taxonomy" id="215637"/>
    <lineage>
        <taxon>Eukaryota</taxon>
        <taxon>Fungi</taxon>
        <taxon>Fungi incertae sedis</taxon>
        <taxon>Zoopagomycota</taxon>
        <taxon>Kickxellomycotina</taxon>
        <taxon>Dimargaritomycetes</taxon>
        <taxon>Dimargaritales</taxon>
        <taxon>Dimargaritaceae</taxon>
        <taxon>Dimargaris</taxon>
    </lineage>
</organism>
<protein>
    <recommendedName>
        <fullName evidence="8">Galactose oxidase</fullName>
    </recommendedName>
</protein>
<keyword evidence="4" id="KW-0812">Transmembrane</keyword>
<feature type="chain" id="PRO_5020562520" description="Galactose oxidase" evidence="5">
    <location>
        <begin position="28"/>
        <end position="532"/>
    </location>
</feature>
<evidence type="ECO:0008006" key="8">
    <source>
        <dbReference type="Google" id="ProtNLM"/>
    </source>
</evidence>
<evidence type="ECO:0000256" key="1">
    <source>
        <dbReference type="ARBA" id="ARBA00022441"/>
    </source>
</evidence>
<evidence type="ECO:0000313" key="7">
    <source>
        <dbReference type="Proteomes" id="UP000268162"/>
    </source>
</evidence>
<feature type="signal peptide" evidence="5">
    <location>
        <begin position="1"/>
        <end position="27"/>
    </location>
</feature>
<dbReference type="PANTHER" id="PTHR46093">
    <property type="entry name" value="ACYL-COA-BINDING DOMAIN-CONTAINING PROTEIN 5"/>
    <property type="match status" value="1"/>
</dbReference>
<keyword evidence="4" id="KW-1133">Transmembrane helix</keyword>
<accession>A0A4Q0A434</accession>
<evidence type="ECO:0000313" key="6">
    <source>
        <dbReference type="EMBL" id="RKP40020.1"/>
    </source>
</evidence>
<gene>
    <name evidence="6" type="ORF">BJ085DRAFT_31031</name>
</gene>
<dbReference type="CDD" id="cd12087">
    <property type="entry name" value="TM_EGFR-like"/>
    <property type="match status" value="1"/>
</dbReference>
<proteinExistence type="predicted"/>
<keyword evidence="1" id="KW-0880">Kelch repeat</keyword>
<feature type="region of interest" description="Disordered" evidence="3">
    <location>
        <begin position="468"/>
        <end position="504"/>
    </location>
</feature>
<dbReference type="EMBL" id="ML002230">
    <property type="protein sequence ID" value="RKP40020.1"/>
    <property type="molecule type" value="Genomic_DNA"/>
</dbReference>
<keyword evidence="5" id="KW-0732">Signal</keyword>
<evidence type="ECO:0000256" key="2">
    <source>
        <dbReference type="ARBA" id="ARBA00022737"/>
    </source>
</evidence>
<dbReference type="InterPro" id="IPR015915">
    <property type="entry name" value="Kelch-typ_b-propeller"/>
</dbReference>
<keyword evidence="2" id="KW-0677">Repeat</keyword>
<dbReference type="Pfam" id="PF24681">
    <property type="entry name" value="Kelch_KLHDC2_KLHL20_DRC7"/>
    <property type="match status" value="1"/>
</dbReference>